<reference evidence="2 3" key="1">
    <citation type="submission" date="2019-07" db="EMBL/GenBank/DDBJ databases">
        <authorList>
            <person name="Jastrzebski P J."/>
            <person name="Paukszto L."/>
            <person name="Jastrzebski P J."/>
        </authorList>
    </citation>
    <scope>NUCLEOTIDE SEQUENCE [LARGE SCALE GENOMIC DNA]</scope>
    <source>
        <strain evidence="2 3">WMS-il1</strain>
    </source>
</reference>
<dbReference type="InterPro" id="IPR055469">
    <property type="entry name" value="DUF7041"/>
</dbReference>
<evidence type="ECO:0000259" key="1">
    <source>
        <dbReference type="Pfam" id="PF23055"/>
    </source>
</evidence>
<keyword evidence="3" id="KW-1185">Reference proteome</keyword>
<evidence type="ECO:0000313" key="2">
    <source>
        <dbReference type="EMBL" id="VUZ50218.1"/>
    </source>
</evidence>
<feature type="non-terminal residue" evidence="2">
    <location>
        <position position="1"/>
    </location>
</feature>
<gene>
    <name evidence="2" type="ORF">WMSIL1_LOCUS9138</name>
</gene>
<dbReference type="Proteomes" id="UP000321570">
    <property type="component" value="Unassembled WGS sequence"/>
</dbReference>
<protein>
    <recommendedName>
        <fullName evidence="1">DUF7041 domain-containing protein</fullName>
    </recommendedName>
</protein>
<sequence length="140" mass="15926">SLFPHIILLPLSPFPISSPFSSSLPPSLSLTVSLYLSRLSLPLQYNLAYSQLLSFQFKNSPPLQISQIYLASPRAFLPEYILCLFLALESHFTNNNIKSQMNKFQVFIEFLPPTIIVQFTNILQRPSSNPYDDHKAPILQ</sequence>
<dbReference type="Pfam" id="PF23055">
    <property type="entry name" value="DUF7041"/>
    <property type="match status" value="1"/>
</dbReference>
<feature type="domain" description="DUF7041" evidence="1">
    <location>
        <begin position="85"/>
        <end position="139"/>
    </location>
</feature>
<name>A0A564YU59_HYMDI</name>
<proteinExistence type="predicted"/>
<dbReference type="EMBL" id="CABIJS010000355">
    <property type="protein sequence ID" value="VUZ50218.1"/>
    <property type="molecule type" value="Genomic_DNA"/>
</dbReference>
<accession>A0A564YU59</accession>
<evidence type="ECO:0000313" key="3">
    <source>
        <dbReference type="Proteomes" id="UP000321570"/>
    </source>
</evidence>
<organism evidence="2 3">
    <name type="scientific">Hymenolepis diminuta</name>
    <name type="common">Rat tapeworm</name>
    <dbReference type="NCBI Taxonomy" id="6216"/>
    <lineage>
        <taxon>Eukaryota</taxon>
        <taxon>Metazoa</taxon>
        <taxon>Spiralia</taxon>
        <taxon>Lophotrochozoa</taxon>
        <taxon>Platyhelminthes</taxon>
        <taxon>Cestoda</taxon>
        <taxon>Eucestoda</taxon>
        <taxon>Cyclophyllidea</taxon>
        <taxon>Hymenolepididae</taxon>
        <taxon>Hymenolepis</taxon>
    </lineage>
</organism>
<dbReference type="AlphaFoldDB" id="A0A564YU59"/>